<organism evidence="2 3">
    <name type="scientific">Holothuria leucospilota</name>
    <name type="common">Black long sea cucumber</name>
    <name type="synonym">Mertensiothuria leucospilota</name>
    <dbReference type="NCBI Taxonomy" id="206669"/>
    <lineage>
        <taxon>Eukaryota</taxon>
        <taxon>Metazoa</taxon>
        <taxon>Echinodermata</taxon>
        <taxon>Eleutherozoa</taxon>
        <taxon>Echinozoa</taxon>
        <taxon>Holothuroidea</taxon>
        <taxon>Aspidochirotacea</taxon>
        <taxon>Aspidochirotida</taxon>
        <taxon>Holothuriidae</taxon>
        <taxon>Holothuria</taxon>
    </lineage>
</organism>
<protein>
    <submittedName>
        <fullName evidence="2">Uncharacterized protein</fullName>
    </submittedName>
</protein>
<evidence type="ECO:0000256" key="1">
    <source>
        <dbReference type="SAM" id="MobiDB-lite"/>
    </source>
</evidence>
<reference evidence="2" key="1">
    <citation type="submission" date="2021-10" db="EMBL/GenBank/DDBJ databases">
        <title>Tropical sea cucumber genome reveals ecological adaptation and Cuvierian tubules defense mechanism.</title>
        <authorList>
            <person name="Chen T."/>
        </authorList>
    </citation>
    <scope>NUCLEOTIDE SEQUENCE</scope>
    <source>
        <strain evidence="2">Nanhai2018</strain>
        <tissue evidence="2">Muscle</tissue>
    </source>
</reference>
<evidence type="ECO:0000313" key="2">
    <source>
        <dbReference type="EMBL" id="KAJ8020166.1"/>
    </source>
</evidence>
<gene>
    <name evidence="2" type="ORF">HOLleu_39685</name>
</gene>
<dbReference type="Proteomes" id="UP001152320">
    <property type="component" value="Chromosome 22"/>
</dbReference>
<feature type="compositionally biased region" description="Polar residues" evidence="1">
    <location>
        <begin position="22"/>
        <end position="34"/>
    </location>
</feature>
<comment type="caution">
    <text evidence="2">The sequence shown here is derived from an EMBL/GenBank/DDBJ whole genome shotgun (WGS) entry which is preliminary data.</text>
</comment>
<evidence type="ECO:0000313" key="3">
    <source>
        <dbReference type="Proteomes" id="UP001152320"/>
    </source>
</evidence>
<accession>A0A9Q1BA09</accession>
<dbReference type="AlphaFoldDB" id="A0A9Q1BA09"/>
<dbReference type="EMBL" id="JAIZAY010000022">
    <property type="protein sequence ID" value="KAJ8020166.1"/>
    <property type="molecule type" value="Genomic_DNA"/>
</dbReference>
<feature type="region of interest" description="Disordered" evidence="1">
    <location>
        <begin position="74"/>
        <end position="95"/>
    </location>
</feature>
<keyword evidence="3" id="KW-1185">Reference proteome</keyword>
<proteinExistence type="predicted"/>
<feature type="region of interest" description="Disordered" evidence="1">
    <location>
        <begin position="8"/>
        <end position="34"/>
    </location>
</feature>
<name>A0A9Q1BA09_HOLLE</name>
<sequence>MMQFQFTLFSAQRQKRGRPKQSKGQNEVTSWQQNKPLGNKYNCGRCGRKHGLKECPAIGTILVKRQVKRGTRSNFTHLGDELSPLDPPQEDVPHA</sequence>